<name>A0ABT1M7T1_9MYCO</name>
<proteinExistence type="predicted"/>
<keyword evidence="1" id="KW-0732">Signal</keyword>
<accession>A0ABT1M7T1</accession>
<dbReference type="RefSeq" id="WP_255063004.1">
    <property type="nucleotide sequence ID" value="NZ_JANDBD010000010.1"/>
</dbReference>
<organism evidence="2 3">
    <name type="scientific">Mycolicibacterium arenosum</name>
    <dbReference type="NCBI Taxonomy" id="2952157"/>
    <lineage>
        <taxon>Bacteria</taxon>
        <taxon>Bacillati</taxon>
        <taxon>Actinomycetota</taxon>
        <taxon>Actinomycetes</taxon>
        <taxon>Mycobacteriales</taxon>
        <taxon>Mycobacteriaceae</taxon>
        <taxon>Mycolicibacterium</taxon>
    </lineage>
</organism>
<keyword evidence="3" id="KW-1185">Reference proteome</keyword>
<feature type="chain" id="PRO_5045682676" description="Secreted protein" evidence="1">
    <location>
        <begin position="31"/>
        <end position="93"/>
    </location>
</feature>
<feature type="signal peptide" evidence="1">
    <location>
        <begin position="1"/>
        <end position="30"/>
    </location>
</feature>
<gene>
    <name evidence="2" type="ORF">NM203_23900</name>
</gene>
<reference evidence="2 3" key="1">
    <citation type="submission" date="2022-06" db="EMBL/GenBank/DDBJ databases">
        <title>Mycolicibacterium sp. CAU 1645 isolated from seawater.</title>
        <authorList>
            <person name="Kim W."/>
        </authorList>
    </citation>
    <scope>NUCLEOTIDE SEQUENCE [LARGE SCALE GENOMIC DNA]</scope>
    <source>
        <strain evidence="2 3">CAU 1645</strain>
    </source>
</reference>
<dbReference type="EMBL" id="JANDBD010000010">
    <property type="protein sequence ID" value="MCP9275239.1"/>
    <property type="molecule type" value="Genomic_DNA"/>
</dbReference>
<evidence type="ECO:0000313" key="3">
    <source>
        <dbReference type="Proteomes" id="UP001651690"/>
    </source>
</evidence>
<evidence type="ECO:0008006" key="4">
    <source>
        <dbReference type="Google" id="ProtNLM"/>
    </source>
</evidence>
<dbReference type="Proteomes" id="UP001651690">
    <property type="component" value="Unassembled WGS sequence"/>
</dbReference>
<protein>
    <recommendedName>
        <fullName evidence="4">Secreted protein</fullName>
    </recommendedName>
</protein>
<evidence type="ECO:0000256" key="1">
    <source>
        <dbReference type="SAM" id="SignalP"/>
    </source>
</evidence>
<sequence length="93" mass="9647">MNLRGLAAAAMTAGALGLGAFSFGIGAAQADDGNRHGCWPLPCNAFQGPPGQNPFGPPGQVKKDAYLGPIPNPVYGVPPGHWDDVPVWWGQPR</sequence>
<comment type="caution">
    <text evidence="2">The sequence shown here is derived from an EMBL/GenBank/DDBJ whole genome shotgun (WGS) entry which is preliminary data.</text>
</comment>
<evidence type="ECO:0000313" key="2">
    <source>
        <dbReference type="EMBL" id="MCP9275239.1"/>
    </source>
</evidence>